<reference evidence="9 10" key="1">
    <citation type="submission" date="2016-11" db="EMBL/GenBank/DDBJ databases">
        <authorList>
            <person name="Jaros S."/>
            <person name="Januszkiewicz K."/>
            <person name="Wedrychowicz H."/>
        </authorList>
    </citation>
    <scope>NUCLEOTIDE SEQUENCE [LARGE SCALE GENOMIC DNA]</scope>
    <source>
        <strain evidence="9 10">DSM 16917</strain>
    </source>
</reference>
<evidence type="ECO:0000256" key="8">
    <source>
        <dbReference type="SAM" id="Phobius"/>
    </source>
</evidence>
<dbReference type="InterPro" id="IPR000060">
    <property type="entry name" value="BCCT_transptr"/>
</dbReference>
<evidence type="ECO:0000256" key="4">
    <source>
        <dbReference type="ARBA" id="ARBA00022475"/>
    </source>
</evidence>
<dbReference type="EMBL" id="FQXG01000009">
    <property type="protein sequence ID" value="SHI19656.1"/>
    <property type="molecule type" value="Genomic_DNA"/>
</dbReference>
<feature type="transmembrane region" description="Helical" evidence="8">
    <location>
        <begin position="286"/>
        <end position="305"/>
    </location>
</feature>
<feature type="transmembrane region" description="Helical" evidence="8">
    <location>
        <begin position="435"/>
        <end position="455"/>
    </location>
</feature>
<evidence type="ECO:0000256" key="7">
    <source>
        <dbReference type="ARBA" id="ARBA00023136"/>
    </source>
</evidence>
<keyword evidence="10" id="KW-1185">Reference proteome</keyword>
<organism evidence="9 10">
    <name type="scientific">Ferrimonas marina</name>
    <dbReference type="NCBI Taxonomy" id="299255"/>
    <lineage>
        <taxon>Bacteria</taxon>
        <taxon>Pseudomonadati</taxon>
        <taxon>Pseudomonadota</taxon>
        <taxon>Gammaproteobacteria</taxon>
        <taxon>Alteromonadales</taxon>
        <taxon>Ferrimonadaceae</taxon>
        <taxon>Ferrimonas</taxon>
    </lineage>
</organism>
<sequence>MGLFVAFPSVGVGAVAQFTQVVIERFGIALILFSTLLVLLALGLSASPVGRLRLGGAEAQQEFSTWSWLAMLFTAGMGSGLIFWGIAEPVFHFANPPAFVPEAARGIDHALALTYFHWGVHAWAIYALAGLAIAWFGFGRGRSLHISSSFTGQANKGGWRLLDWLAIIAILFGVAGTFANTIALVQTGLQQTLSPQIGSVGFRYGLILLIAVLFTTSSILGLQRGIRRLSQFNALLMLVMVAVVLLWIDPWQTLTRLASSVGHYLAILPEVSTRIDPQSRQWSLDWSVIYLVWWVAWAPFVGPFIARISRGRTVRQFLLCVVLVPTAASLLWFSAFGGAALAQPYAPAVIEAVNQDYTQGLFRFFQQFPLGAVLSLCAILLLITFIITSADSALLVCGWLSDDDSHWGRLLWAALLVTLSMALLYINDVDLNKQVAIAGALPFTLVLLAQVGMLLRDLWRTRAAR</sequence>
<dbReference type="GO" id="GO:0005886">
    <property type="term" value="C:plasma membrane"/>
    <property type="evidence" value="ECO:0007669"/>
    <property type="project" value="UniProtKB-SubCell"/>
</dbReference>
<feature type="transmembrane region" description="Helical" evidence="8">
    <location>
        <begin position="372"/>
        <end position="398"/>
    </location>
</feature>
<evidence type="ECO:0000313" key="10">
    <source>
        <dbReference type="Proteomes" id="UP000184268"/>
    </source>
</evidence>
<dbReference type="Pfam" id="PF02028">
    <property type="entry name" value="BCCT"/>
    <property type="match status" value="1"/>
</dbReference>
<evidence type="ECO:0000256" key="6">
    <source>
        <dbReference type="ARBA" id="ARBA00022989"/>
    </source>
</evidence>
<dbReference type="OrthoDB" id="9775735at2"/>
<comment type="subcellular location">
    <subcellularLocation>
        <location evidence="1">Cell membrane</location>
        <topology evidence="1">Multi-pass membrane protein</topology>
    </subcellularLocation>
</comment>
<accession>A0A1M5Z5X4</accession>
<feature type="transmembrane region" description="Helical" evidence="8">
    <location>
        <begin position="229"/>
        <end position="248"/>
    </location>
</feature>
<feature type="transmembrane region" description="Helical" evidence="8">
    <location>
        <begin position="66"/>
        <end position="87"/>
    </location>
</feature>
<dbReference type="Proteomes" id="UP000184268">
    <property type="component" value="Unassembled WGS sequence"/>
</dbReference>
<dbReference type="GO" id="GO:0022857">
    <property type="term" value="F:transmembrane transporter activity"/>
    <property type="evidence" value="ECO:0007669"/>
    <property type="project" value="InterPro"/>
</dbReference>
<evidence type="ECO:0000256" key="1">
    <source>
        <dbReference type="ARBA" id="ARBA00004651"/>
    </source>
</evidence>
<dbReference type="PANTHER" id="PTHR30047">
    <property type="entry name" value="HIGH-AFFINITY CHOLINE TRANSPORT PROTEIN-RELATED"/>
    <property type="match status" value="1"/>
</dbReference>
<feature type="transmembrane region" description="Helical" evidence="8">
    <location>
        <begin position="159"/>
        <end position="182"/>
    </location>
</feature>
<feature type="transmembrane region" description="Helical" evidence="8">
    <location>
        <begin position="202"/>
        <end position="222"/>
    </location>
</feature>
<keyword evidence="4" id="KW-1003">Cell membrane</keyword>
<comment type="similarity">
    <text evidence="2">Belongs to the BCCT transporter (TC 2.A.15) family.</text>
</comment>
<feature type="transmembrane region" description="Helical" evidence="8">
    <location>
        <begin position="410"/>
        <end position="429"/>
    </location>
</feature>
<evidence type="ECO:0000256" key="5">
    <source>
        <dbReference type="ARBA" id="ARBA00022692"/>
    </source>
</evidence>
<keyword evidence="3" id="KW-0813">Transport</keyword>
<feature type="transmembrane region" description="Helical" evidence="8">
    <location>
        <begin position="115"/>
        <end position="138"/>
    </location>
</feature>
<feature type="transmembrane region" description="Helical" evidence="8">
    <location>
        <begin position="26"/>
        <end position="45"/>
    </location>
</feature>
<evidence type="ECO:0000256" key="3">
    <source>
        <dbReference type="ARBA" id="ARBA00022448"/>
    </source>
</evidence>
<dbReference type="PANTHER" id="PTHR30047:SF7">
    <property type="entry name" value="HIGH-AFFINITY CHOLINE TRANSPORT PROTEIN"/>
    <property type="match status" value="1"/>
</dbReference>
<proteinExistence type="inferred from homology"/>
<dbReference type="AlphaFoldDB" id="A0A1M5Z5X4"/>
<keyword evidence="5 8" id="KW-0812">Transmembrane</keyword>
<evidence type="ECO:0000256" key="2">
    <source>
        <dbReference type="ARBA" id="ARBA00005658"/>
    </source>
</evidence>
<evidence type="ECO:0000313" key="9">
    <source>
        <dbReference type="EMBL" id="SHI19656.1"/>
    </source>
</evidence>
<feature type="transmembrane region" description="Helical" evidence="8">
    <location>
        <begin position="317"/>
        <end position="335"/>
    </location>
</feature>
<keyword evidence="6 8" id="KW-1133">Transmembrane helix</keyword>
<name>A0A1M5Z5X4_9GAMM</name>
<keyword evidence="7 8" id="KW-0472">Membrane</keyword>
<gene>
    <name evidence="9" type="ORF">SAMN02745129_4721</name>
</gene>
<protein>
    <submittedName>
        <fullName evidence="9">Glycine betaine transporter</fullName>
    </submittedName>
</protein>